<dbReference type="OrthoDB" id="5054775at2759"/>
<dbReference type="GO" id="GO:0000122">
    <property type="term" value="P:negative regulation of transcription by RNA polymerase II"/>
    <property type="evidence" value="ECO:0007669"/>
    <property type="project" value="TreeGrafter"/>
</dbReference>
<feature type="region of interest" description="Disordered" evidence="1">
    <location>
        <begin position="81"/>
        <end position="126"/>
    </location>
</feature>
<dbReference type="Pfam" id="PF08550">
    <property type="entry name" value="GATA_AreA"/>
    <property type="match status" value="1"/>
</dbReference>
<feature type="domain" description="Nitrogen regulatory protein areA GATA-like" evidence="2">
    <location>
        <begin position="32"/>
        <end position="57"/>
    </location>
</feature>
<feature type="compositionally biased region" description="Polar residues" evidence="1">
    <location>
        <begin position="377"/>
        <end position="388"/>
    </location>
</feature>
<keyword evidence="5" id="KW-1185">Reference proteome</keyword>
<proteinExistence type="predicted"/>
<feature type="domain" description="DUF3295" evidence="3">
    <location>
        <begin position="84"/>
        <end position="303"/>
    </location>
</feature>
<name>A0A6A6UIE0_9PEZI</name>
<dbReference type="InterPro" id="IPR053043">
    <property type="entry name" value="Ras-cAMP_regulatory"/>
</dbReference>
<protein>
    <submittedName>
        <fullName evidence="4">DUF1752-domain-containing protein</fullName>
    </submittedName>
</protein>
<feature type="compositionally biased region" description="Basic and acidic residues" evidence="1">
    <location>
        <begin position="170"/>
        <end position="182"/>
    </location>
</feature>
<feature type="region of interest" description="Disordered" evidence="1">
    <location>
        <begin position="148"/>
        <end position="182"/>
    </location>
</feature>
<sequence length="518" mass="58004">MVLFSENPLLNLDTESVHLIDTQNTGNLHAFWSVCSRCARTDTLQNAKRLENLSWRIYSQQTLSRSPERFAQSYSVSRRDFSSESIPDLSRSPGSPISSDDEMSTPPDTKSNMDISHMGSLENPKTISSVELETIVRSVSENKELQPLSPLPVSICPPTTQTLQPTQSEPPKHVAEPQADHERVIESYPRNRDVESSTSTMATTAVDSAFFDHLNTADSSTSTEVSSMSIVRGFSKDQISFSRRSRTQLAPPPILKQASPSPQLSHPIIAKKKQTTFMVGASPDDDNSSYDSPRQQSSLTHRLQDFSGSSGLHGSYNHSESAIDDDEDEEEEDGDGDWEDDNEGSQQEDLFARVASTTDLRSRPSLLTVQIHEQDRSSALQNAASRSTPAIRRSRTSSHNGPIGASPQREQTQLSRARPIITTESQPTNSMPIALSPRTNRRNMLSTELTGSLRKHLLWERQQRFPATKTLKNRQFRSEIRLTDHQADPQLSTEEPLRRNDTANFYDNGLQEYFEKGW</sequence>
<evidence type="ECO:0000313" key="5">
    <source>
        <dbReference type="Proteomes" id="UP000799302"/>
    </source>
</evidence>
<feature type="region of interest" description="Disordered" evidence="1">
    <location>
        <begin position="372"/>
        <end position="414"/>
    </location>
</feature>
<dbReference type="AlphaFoldDB" id="A0A6A6UIE0"/>
<feature type="domain" description="DUF3295" evidence="3">
    <location>
        <begin position="318"/>
        <end position="518"/>
    </location>
</feature>
<dbReference type="Pfam" id="PF11702">
    <property type="entry name" value="DUF3295"/>
    <property type="match status" value="2"/>
</dbReference>
<organism evidence="4 5">
    <name type="scientific">Microthyrium microscopicum</name>
    <dbReference type="NCBI Taxonomy" id="703497"/>
    <lineage>
        <taxon>Eukaryota</taxon>
        <taxon>Fungi</taxon>
        <taxon>Dikarya</taxon>
        <taxon>Ascomycota</taxon>
        <taxon>Pezizomycotina</taxon>
        <taxon>Dothideomycetes</taxon>
        <taxon>Dothideomycetes incertae sedis</taxon>
        <taxon>Microthyriales</taxon>
        <taxon>Microthyriaceae</taxon>
        <taxon>Microthyrium</taxon>
    </lineage>
</organism>
<dbReference type="Proteomes" id="UP000799302">
    <property type="component" value="Unassembled WGS sequence"/>
</dbReference>
<dbReference type="PANTHER" id="PTHR28014">
    <property type="entry name" value="NEGATIVE REGULATOR OF RAS-CAMP PATHWAY"/>
    <property type="match status" value="1"/>
</dbReference>
<gene>
    <name evidence="4" type="ORF">BT63DRAFT_243818</name>
</gene>
<evidence type="ECO:0000256" key="1">
    <source>
        <dbReference type="SAM" id="MobiDB-lite"/>
    </source>
</evidence>
<evidence type="ECO:0000313" key="4">
    <source>
        <dbReference type="EMBL" id="KAF2670644.1"/>
    </source>
</evidence>
<feature type="compositionally biased region" description="Low complexity" evidence="1">
    <location>
        <begin position="157"/>
        <end position="169"/>
    </location>
</feature>
<evidence type="ECO:0000259" key="3">
    <source>
        <dbReference type="Pfam" id="PF11702"/>
    </source>
</evidence>
<dbReference type="GO" id="GO:0006808">
    <property type="term" value="P:regulation of nitrogen utilization"/>
    <property type="evidence" value="ECO:0007669"/>
    <property type="project" value="TreeGrafter"/>
</dbReference>
<dbReference type="GO" id="GO:0031930">
    <property type="term" value="P:mitochondria-nucleus signaling pathway"/>
    <property type="evidence" value="ECO:0007669"/>
    <property type="project" value="TreeGrafter"/>
</dbReference>
<dbReference type="PANTHER" id="PTHR28014:SF1">
    <property type="entry name" value="NEGATIVE REGULATOR OF RAS-CAMP PATHWAY"/>
    <property type="match status" value="1"/>
</dbReference>
<feature type="compositionally biased region" description="Acidic residues" evidence="1">
    <location>
        <begin position="322"/>
        <end position="343"/>
    </location>
</feature>
<dbReference type="GO" id="GO:0005737">
    <property type="term" value="C:cytoplasm"/>
    <property type="evidence" value="ECO:0007669"/>
    <property type="project" value="TreeGrafter"/>
</dbReference>
<dbReference type="EMBL" id="MU004234">
    <property type="protein sequence ID" value="KAF2670644.1"/>
    <property type="molecule type" value="Genomic_DNA"/>
</dbReference>
<feature type="region of interest" description="Disordered" evidence="1">
    <location>
        <begin position="242"/>
        <end position="346"/>
    </location>
</feature>
<feature type="compositionally biased region" description="Polar residues" evidence="1">
    <location>
        <begin position="294"/>
        <end position="320"/>
    </location>
</feature>
<dbReference type="InterPro" id="IPR013860">
    <property type="entry name" value="AreA_GATA"/>
</dbReference>
<evidence type="ECO:0000259" key="2">
    <source>
        <dbReference type="Pfam" id="PF08550"/>
    </source>
</evidence>
<dbReference type="InterPro" id="IPR021711">
    <property type="entry name" value="DUF3295"/>
</dbReference>
<reference evidence="4" key="1">
    <citation type="journal article" date="2020" name="Stud. Mycol.">
        <title>101 Dothideomycetes genomes: a test case for predicting lifestyles and emergence of pathogens.</title>
        <authorList>
            <person name="Haridas S."/>
            <person name="Albert R."/>
            <person name="Binder M."/>
            <person name="Bloem J."/>
            <person name="Labutti K."/>
            <person name="Salamov A."/>
            <person name="Andreopoulos B."/>
            <person name="Baker S."/>
            <person name="Barry K."/>
            <person name="Bills G."/>
            <person name="Bluhm B."/>
            <person name="Cannon C."/>
            <person name="Castanera R."/>
            <person name="Culley D."/>
            <person name="Daum C."/>
            <person name="Ezra D."/>
            <person name="Gonzalez J."/>
            <person name="Henrissat B."/>
            <person name="Kuo A."/>
            <person name="Liang C."/>
            <person name="Lipzen A."/>
            <person name="Lutzoni F."/>
            <person name="Magnuson J."/>
            <person name="Mondo S."/>
            <person name="Nolan M."/>
            <person name="Ohm R."/>
            <person name="Pangilinan J."/>
            <person name="Park H.-J."/>
            <person name="Ramirez L."/>
            <person name="Alfaro M."/>
            <person name="Sun H."/>
            <person name="Tritt A."/>
            <person name="Yoshinaga Y."/>
            <person name="Zwiers L.-H."/>
            <person name="Turgeon B."/>
            <person name="Goodwin S."/>
            <person name="Spatafora J."/>
            <person name="Crous P."/>
            <person name="Grigoriev I."/>
        </authorList>
    </citation>
    <scope>NUCLEOTIDE SEQUENCE</scope>
    <source>
        <strain evidence="4">CBS 115976</strain>
    </source>
</reference>
<accession>A0A6A6UIE0</accession>